<proteinExistence type="predicted"/>
<evidence type="ECO:0000313" key="2">
    <source>
        <dbReference type="EMBL" id="ENZ83369.1"/>
    </source>
</evidence>
<gene>
    <name evidence="2" type="ORF">OR37_00669</name>
</gene>
<comment type="caution">
    <text evidence="2">The sequence shown here is derived from an EMBL/GenBank/DDBJ whole genome shotgun (WGS) entry which is preliminary data.</text>
</comment>
<evidence type="ECO:0000313" key="3">
    <source>
        <dbReference type="Proteomes" id="UP000013063"/>
    </source>
</evidence>
<protein>
    <submittedName>
        <fullName evidence="2">Uncharacterized protein</fullName>
    </submittedName>
</protein>
<name>R0ENB6_CAUVI</name>
<dbReference type="Proteomes" id="UP000013063">
    <property type="component" value="Unassembled WGS sequence"/>
</dbReference>
<feature type="region of interest" description="Disordered" evidence="1">
    <location>
        <begin position="239"/>
        <end position="269"/>
    </location>
</feature>
<reference evidence="2 3" key="1">
    <citation type="journal article" date="2013" name="Genome Announc.">
        <title>Draft Genome Sequence for Caulobacter sp. Strain OR37, a Bacterium Tolerant to Heavy Metals.</title>
        <authorList>
            <person name="Utturkar S.M."/>
            <person name="Bollmann A."/>
            <person name="Brzoska R.M."/>
            <person name="Klingeman D.M."/>
            <person name="Epstein S.E."/>
            <person name="Palumbo A.V."/>
            <person name="Brown S.D."/>
        </authorList>
    </citation>
    <scope>NUCLEOTIDE SEQUENCE [LARGE SCALE GENOMIC DNA]</scope>
    <source>
        <strain evidence="2 3">OR37</strain>
    </source>
</reference>
<dbReference type="EMBL" id="APMP01000002">
    <property type="protein sequence ID" value="ENZ83369.1"/>
    <property type="molecule type" value="Genomic_DNA"/>
</dbReference>
<dbReference type="AlphaFoldDB" id="R0ENB6"/>
<evidence type="ECO:0000256" key="1">
    <source>
        <dbReference type="SAM" id="MobiDB-lite"/>
    </source>
</evidence>
<accession>R0ENB6</accession>
<dbReference type="eggNOG" id="ENOG502ZBIZ">
    <property type="taxonomic scope" value="Bacteria"/>
</dbReference>
<keyword evidence="3" id="KW-1185">Reference proteome</keyword>
<organism evidence="2 3">
    <name type="scientific">Caulobacter vibrioides OR37</name>
    <dbReference type="NCBI Taxonomy" id="1292034"/>
    <lineage>
        <taxon>Bacteria</taxon>
        <taxon>Pseudomonadati</taxon>
        <taxon>Pseudomonadota</taxon>
        <taxon>Alphaproteobacteria</taxon>
        <taxon>Caulobacterales</taxon>
        <taxon>Caulobacteraceae</taxon>
        <taxon>Caulobacter</taxon>
    </lineage>
</organism>
<sequence length="269" mass="30018">MLADMQRLLSNQDWQGFENPKGKYKQRGAGDYTLCGKCNNDTGHWYGPQYVKWAYEGMRHLQTIGHAGASLRLPYNIQPLPVLKQIMAMFASACGPSFFSSAPEIRRWVLNPDLPGLSDRFKIYCYFISPKSRSTRQAGITGLVQVGVGSSTFAEIAFPPFGYILCLDSLPNDRGLADISFFRKFRRREFQVIYLNIPIREVNSFFPGDFRTMDEIKKQYLASAEGALKSIPSEVSACLTPAPPTAPTRQRTGTAPPRTPPAAGRRPPA</sequence>
<feature type="compositionally biased region" description="Low complexity" evidence="1">
    <location>
        <begin position="247"/>
        <end position="269"/>
    </location>
</feature>